<dbReference type="HAMAP" id="MF_00270">
    <property type="entry name" value="Ribosomal_bS18"/>
    <property type="match status" value="1"/>
</dbReference>
<evidence type="ECO:0000256" key="2">
    <source>
        <dbReference type="ARBA" id="ARBA00022980"/>
    </source>
</evidence>
<name>A0A1G1UXL4_9BACT</name>
<keyword evidence="2 4" id="KW-0689">Ribosomal protein</keyword>
<keyword evidence="4" id="KW-0699">rRNA-binding</keyword>
<evidence type="ECO:0000256" key="1">
    <source>
        <dbReference type="ARBA" id="ARBA00005589"/>
    </source>
</evidence>
<proteinExistence type="inferred from homology"/>
<protein>
    <recommendedName>
        <fullName evidence="4">Small ribosomal subunit protein bS18</fullName>
    </recommendedName>
</protein>
<dbReference type="SUPFAM" id="SSF46911">
    <property type="entry name" value="Ribosomal protein S18"/>
    <property type="match status" value="1"/>
</dbReference>
<dbReference type="PANTHER" id="PTHR13479:SF40">
    <property type="entry name" value="SMALL RIBOSOMAL SUBUNIT PROTEIN BS18M"/>
    <property type="match status" value="1"/>
</dbReference>
<gene>
    <name evidence="4" type="primary">rpsR</name>
    <name evidence="6" type="ORF">A2782_01365</name>
</gene>
<dbReference type="GO" id="GO:0006412">
    <property type="term" value="P:translation"/>
    <property type="evidence" value="ECO:0007669"/>
    <property type="project" value="UniProtKB-UniRule"/>
</dbReference>
<evidence type="ECO:0000256" key="4">
    <source>
        <dbReference type="HAMAP-Rule" id="MF_00270"/>
    </source>
</evidence>
<dbReference type="STRING" id="1797513.A2782_01365"/>
<comment type="function">
    <text evidence="4">Binds as a heterodimer with protein bS6 to the central domain of the 16S rRNA, where it helps stabilize the platform of the 30S subunit.</text>
</comment>
<dbReference type="AlphaFoldDB" id="A0A1G1UXL4"/>
<dbReference type="PANTHER" id="PTHR13479">
    <property type="entry name" value="30S RIBOSOMAL PROTEIN S18"/>
    <property type="match status" value="1"/>
</dbReference>
<dbReference type="GO" id="GO:0003735">
    <property type="term" value="F:structural constituent of ribosome"/>
    <property type="evidence" value="ECO:0007669"/>
    <property type="project" value="InterPro"/>
</dbReference>
<dbReference type="EMBL" id="MHBW01000035">
    <property type="protein sequence ID" value="OGY07848.1"/>
    <property type="molecule type" value="Genomic_DNA"/>
</dbReference>
<keyword evidence="3 4" id="KW-0687">Ribonucleoprotein</keyword>
<evidence type="ECO:0000256" key="5">
    <source>
        <dbReference type="RuleBase" id="RU003910"/>
    </source>
</evidence>
<keyword evidence="4" id="KW-0694">RNA-binding</keyword>
<dbReference type="InterPro" id="IPR036870">
    <property type="entry name" value="Ribosomal_bS18_sf"/>
</dbReference>
<evidence type="ECO:0000313" key="6">
    <source>
        <dbReference type="EMBL" id="OGY07848.1"/>
    </source>
</evidence>
<organism evidence="6 7">
    <name type="scientific">Candidatus Blackburnbacteria bacterium RIFCSPHIGHO2_01_FULL_43_15b</name>
    <dbReference type="NCBI Taxonomy" id="1797513"/>
    <lineage>
        <taxon>Bacteria</taxon>
        <taxon>Candidatus Blackburniibacteriota</taxon>
    </lineage>
</organism>
<dbReference type="PRINTS" id="PR00974">
    <property type="entry name" value="RIBOSOMALS18"/>
</dbReference>
<reference evidence="6 7" key="1">
    <citation type="journal article" date="2016" name="Nat. Commun.">
        <title>Thousands of microbial genomes shed light on interconnected biogeochemical processes in an aquifer system.</title>
        <authorList>
            <person name="Anantharaman K."/>
            <person name="Brown C.T."/>
            <person name="Hug L.A."/>
            <person name="Sharon I."/>
            <person name="Castelle C.J."/>
            <person name="Probst A.J."/>
            <person name="Thomas B.C."/>
            <person name="Singh A."/>
            <person name="Wilkins M.J."/>
            <person name="Karaoz U."/>
            <person name="Brodie E.L."/>
            <person name="Williams K.H."/>
            <person name="Hubbard S.S."/>
            <person name="Banfield J.F."/>
        </authorList>
    </citation>
    <scope>NUCLEOTIDE SEQUENCE [LARGE SCALE GENOMIC DNA]</scope>
</reference>
<dbReference type="InterPro" id="IPR001648">
    <property type="entry name" value="Ribosomal_bS18"/>
</dbReference>
<evidence type="ECO:0000256" key="3">
    <source>
        <dbReference type="ARBA" id="ARBA00023274"/>
    </source>
</evidence>
<comment type="similarity">
    <text evidence="1 4 5">Belongs to the bacterial ribosomal protein bS18 family.</text>
</comment>
<dbReference type="GO" id="GO:0070181">
    <property type="term" value="F:small ribosomal subunit rRNA binding"/>
    <property type="evidence" value="ECO:0007669"/>
    <property type="project" value="TreeGrafter"/>
</dbReference>
<dbReference type="NCBIfam" id="TIGR00165">
    <property type="entry name" value="S18"/>
    <property type="match status" value="1"/>
</dbReference>
<dbReference type="Pfam" id="PF01084">
    <property type="entry name" value="Ribosomal_S18"/>
    <property type="match status" value="1"/>
</dbReference>
<dbReference type="Proteomes" id="UP000177967">
    <property type="component" value="Unassembled WGS sequence"/>
</dbReference>
<accession>A0A1G1UXL4</accession>
<sequence>MAPRVMICPFCQTNAFPNYKTWEDLIRFVSDRGKILSRSRTGICAKHQRDITRAVKRARHLALLPFTVKPQ</sequence>
<comment type="subunit">
    <text evidence="4">Part of the 30S ribosomal subunit. Forms a tight heterodimer with protein bS6.</text>
</comment>
<evidence type="ECO:0000313" key="7">
    <source>
        <dbReference type="Proteomes" id="UP000177967"/>
    </source>
</evidence>
<dbReference type="Gene3D" id="4.10.640.10">
    <property type="entry name" value="Ribosomal protein S18"/>
    <property type="match status" value="1"/>
</dbReference>
<comment type="caution">
    <text evidence="6">The sequence shown here is derived from an EMBL/GenBank/DDBJ whole genome shotgun (WGS) entry which is preliminary data.</text>
</comment>
<dbReference type="GO" id="GO:0022627">
    <property type="term" value="C:cytosolic small ribosomal subunit"/>
    <property type="evidence" value="ECO:0007669"/>
    <property type="project" value="TreeGrafter"/>
</dbReference>